<comment type="similarity">
    <text evidence="1">Belongs to the histone deacetylase family. HD type 2 subfamily.</text>
</comment>
<reference evidence="9" key="1">
    <citation type="journal article" date="2020" name="mSystems">
        <title>Genome- and Community-Level Interaction Insights into Carbon Utilization and Element Cycling Functions of Hydrothermarchaeota in Hydrothermal Sediment.</title>
        <authorList>
            <person name="Zhou Z."/>
            <person name="Liu Y."/>
            <person name="Xu W."/>
            <person name="Pan J."/>
            <person name="Luo Z.H."/>
            <person name="Li M."/>
        </authorList>
    </citation>
    <scope>NUCLEOTIDE SEQUENCE [LARGE SCALE GENOMIC DNA]</scope>
    <source>
        <strain evidence="9">SpSt-897</strain>
    </source>
</reference>
<evidence type="ECO:0000256" key="4">
    <source>
        <dbReference type="ARBA" id="ARBA00022801"/>
    </source>
</evidence>
<dbReference type="EC" id="3.5.1.98" evidence="2"/>
<dbReference type="InterPro" id="IPR023696">
    <property type="entry name" value="Ureohydrolase_dom_sf"/>
</dbReference>
<dbReference type="AlphaFoldDB" id="A0A7C3V399"/>
<dbReference type="InterPro" id="IPR000286">
    <property type="entry name" value="HDACs"/>
</dbReference>
<name>A0A7C3V399_9BACT</name>
<dbReference type="Gene3D" id="3.40.800.20">
    <property type="entry name" value="Histone deacetylase domain"/>
    <property type="match status" value="1"/>
</dbReference>
<dbReference type="SUPFAM" id="SSF52768">
    <property type="entry name" value="Arginase/deacetylase"/>
    <property type="match status" value="1"/>
</dbReference>
<dbReference type="Pfam" id="PF00850">
    <property type="entry name" value="Hist_deacetyl"/>
    <property type="match status" value="1"/>
</dbReference>
<dbReference type="GO" id="GO:0141221">
    <property type="term" value="F:histone deacetylase activity, hydrolytic mechanism"/>
    <property type="evidence" value="ECO:0007669"/>
    <property type="project" value="UniProtKB-EC"/>
</dbReference>
<proteinExistence type="inferred from homology"/>
<accession>A0A7C3V399</accession>
<protein>
    <recommendedName>
        <fullName evidence="2">histone deacetylase</fullName>
        <ecNumber evidence="2">3.5.1.98</ecNumber>
    </recommendedName>
</protein>
<dbReference type="InterPro" id="IPR023801">
    <property type="entry name" value="His_deacetylse_dom"/>
</dbReference>
<dbReference type="PRINTS" id="PR01270">
    <property type="entry name" value="HDASUPER"/>
</dbReference>
<evidence type="ECO:0000256" key="6">
    <source>
        <dbReference type="ARBA" id="ARBA00023015"/>
    </source>
</evidence>
<dbReference type="InterPro" id="IPR037138">
    <property type="entry name" value="His_deacetylse_dom_sf"/>
</dbReference>
<sequence>MKQVGIYYHPSFSRKSYMTVGNRLRDFPEALDEVLRLPNVRLFESPRVSEELILKVHAPEIIALVARDRLCSTAYESVGGVVAAMAALAKGEIDRAFCFIGAGGHHAGYRQFWGACCFNDVVIALTHVREISPWRRFAIVDTDAHHGDGTRQLVKDDPEVLHLCFCGTDYTSPDGTKVDVDVYRLGWQENVNKLYVDKVRRELTRLPSFRPDLLIWYYGFDTHADDYGAIGLTEPAFFEICDLMLLVSSELNLPLQVVLGGGSISHLARNTIPEIIRRLAEA</sequence>
<evidence type="ECO:0000259" key="8">
    <source>
        <dbReference type="Pfam" id="PF00850"/>
    </source>
</evidence>
<keyword evidence="6" id="KW-0805">Transcription regulation</keyword>
<organism evidence="9">
    <name type="scientific">Desulfobacca acetoxidans</name>
    <dbReference type="NCBI Taxonomy" id="60893"/>
    <lineage>
        <taxon>Bacteria</taxon>
        <taxon>Pseudomonadati</taxon>
        <taxon>Thermodesulfobacteriota</taxon>
        <taxon>Desulfobaccia</taxon>
        <taxon>Desulfobaccales</taxon>
        <taxon>Desulfobaccaceae</taxon>
        <taxon>Desulfobacca</taxon>
    </lineage>
</organism>
<comment type="caution">
    <text evidence="9">The sequence shown here is derived from an EMBL/GenBank/DDBJ whole genome shotgun (WGS) entry which is preliminary data.</text>
</comment>
<keyword evidence="3" id="KW-0678">Repressor</keyword>
<keyword evidence="5" id="KW-0156">Chromatin regulator</keyword>
<dbReference type="GO" id="GO:0040029">
    <property type="term" value="P:epigenetic regulation of gene expression"/>
    <property type="evidence" value="ECO:0007669"/>
    <property type="project" value="TreeGrafter"/>
</dbReference>
<evidence type="ECO:0000256" key="3">
    <source>
        <dbReference type="ARBA" id="ARBA00022491"/>
    </source>
</evidence>
<evidence type="ECO:0000313" key="9">
    <source>
        <dbReference type="EMBL" id="HGF34202.1"/>
    </source>
</evidence>
<dbReference type="PANTHER" id="PTHR10625">
    <property type="entry name" value="HISTONE DEACETYLASE HDAC1-RELATED"/>
    <property type="match status" value="1"/>
</dbReference>
<evidence type="ECO:0000256" key="1">
    <source>
        <dbReference type="ARBA" id="ARBA00007738"/>
    </source>
</evidence>
<keyword evidence="4" id="KW-0378">Hydrolase</keyword>
<keyword evidence="7" id="KW-0804">Transcription</keyword>
<evidence type="ECO:0000256" key="7">
    <source>
        <dbReference type="ARBA" id="ARBA00023163"/>
    </source>
</evidence>
<feature type="domain" description="Histone deacetylase" evidence="8">
    <location>
        <begin position="68"/>
        <end position="262"/>
    </location>
</feature>
<evidence type="ECO:0000256" key="5">
    <source>
        <dbReference type="ARBA" id="ARBA00022853"/>
    </source>
</evidence>
<evidence type="ECO:0000256" key="2">
    <source>
        <dbReference type="ARBA" id="ARBA00012111"/>
    </source>
</evidence>
<dbReference type="EMBL" id="DTMF01000183">
    <property type="protein sequence ID" value="HGF34202.1"/>
    <property type="molecule type" value="Genomic_DNA"/>
</dbReference>
<gene>
    <name evidence="9" type="ORF">ENW96_07405</name>
</gene>
<dbReference type="PANTHER" id="PTHR10625:SF5">
    <property type="entry name" value="HISTONE DEACETYLASE"/>
    <property type="match status" value="1"/>
</dbReference>